<reference evidence="1 2" key="1">
    <citation type="submission" date="2023-03" db="EMBL/GenBank/DDBJ databases">
        <title>WGS of Gossypium arboreum.</title>
        <authorList>
            <person name="Yu D."/>
        </authorList>
    </citation>
    <scope>NUCLEOTIDE SEQUENCE [LARGE SCALE GENOMIC DNA]</scope>
    <source>
        <tissue evidence="1">Leaf</tissue>
    </source>
</reference>
<proteinExistence type="predicted"/>
<accession>A0ABR0QSH5</accession>
<name>A0ABR0QSH5_GOSAR</name>
<evidence type="ECO:0000313" key="1">
    <source>
        <dbReference type="EMBL" id="KAK5842289.1"/>
    </source>
</evidence>
<comment type="caution">
    <text evidence="1">The sequence shown here is derived from an EMBL/GenBank/DDBJ whole genome shotgun (WGS) entry which is preliminary data.</text>
</comment>
<organism evidence="1 2">
    <name type="scientific">Gossypium arboreum</name>
    <name type="common">Tree cotton</name>
    <name type="synonym">Gossypium nanking</name>
    <dbReference type="NCBI Taxonomy" id="29729"/>
    <lineage>
        <taxon>Eukaryota</taxon>
        <taxon>Viridiplantae</taxon>
        <taxon>Streptophyta</taxon>
        <taxon>Embryophyta</taxon>
        <taxon>Tracheophyta</taxon>
        <taxon>Spermatophyta</taxon>
        <taxon>Magnoliopsida</taxon>
        <taxon>eudicotyledons</taxon>
        <taxon>Gunneridae</taxon>
        <taxon>Pentapetalae</taxon>
        <taxon>rosids</taxon>
        <taxon>malvids</taxon>
        <taxon>Malvales</taxon>
        <taxon>Malvaceae</taxon>
        <taxon>Malvoideae</taxon>
        <taxon>Gossypium</taxon>
    </lineage>
</organism>
<protein>
    <submittedName>
        <fullName evidence="1">Uncharacterized protein</fullName>
    </submittedName>
</protein>
<gene>
    <name evidence="1" type="ORF">PVK06_004625</name>
</gene>
<evidence type="ECO:0000313" key="2">
    <source>
        <dbReference type="Proteomes" id="UP001358586"/>
    </source>
</evidence>
<keyword evidence="2" id="KW-1185">Reference proteome</keyword>
<sequence>MPLCETTLMDNSEVLSNMSNMMAQILKMMQEIFEVLPPNKVDFSDVHNLDHENPCTIDDHNEINGEIQLELVTEDHEDELNIVEPISNRIYIVVELTINLEVKDELTTNIQPKSILNESVEDPIHFLAMVEKVPTNEVEKFVSFSFENDIKA</sequence>
<dbReference type="EMBL" id="JARKNE010000002">
    <property type="protein sequence ID" value="KAK5842289.1"/>
    <property type="molecule type" value="Genomic_DNA"/>
</dbReference>
<dbReference type="Proteomes" id="UP001358586">
    <property type="component" value="Chromosome 2"/>
</dbReference>